<dbReference type="Proteomes" id="UP000316425">
    <property type="component" value="Unassembled WGS sequence"/>
</dbReference>
<evidence type="ECO:0000259" key="1">
    <source>
        <dbReference type="SMART" id="SM00731"/>
    </source>
</evidence>
<dbReference type="EMBL" id="VMHE01000031">
    <property type="protein sequence ID" value="TSJ60747.1"/>
    <property type="molecule type" value="Genomic_DNA"/>
</dbReference>
<accession>A0A556P8Q3</accession>
<gene>
    <name evidence="2" type="ORF">FPQ13_11890</name>
</gene>
<reference evidence="2 3" key="1">
    <citation type="submission" date="2019-07" db="EMBL/GenBank/DDBJ databases">
        <title>Allobacillus sp. nov. SKP isolated from shrimp paste of Euphausiacea.</title>
        <authorList>
            <person name="Kanchanasin P."/>
            <person name="Tanasupawat S."/>
            <person name="Shi W."/>
            <person name="Wu L."/>
            <person name="Ma J."/>
        </authorList>
    </citation>
    <scope>NUCLEOTIDE SEQUENCE [LARGE SCALE GENOMIC DNA]</scope>
    <source>
        <strain evidence="2 3">SKP4-8</strain>
    </source>
</reference>
<dbReference type="Pfam" id="PF17283">
    <property type="entry name" value="Zn_ribbon_SprT"/>
    <property type="match status" value="1"/>
</dbReference>
<protein>
    <submittedName>
        <fullName evidence="2">SprT family protein</fullName>
    </submittedName>
</protein>
<evidence type="ECO:0000313" key="3">
    <source>
        <dbReference type="Proteomes" id="UP000316425"/>
    </source>
</evidence>
<dbReference type="InterPro" id="IPR035240">
    <property type="entry name" value="SprT_Zn_ribbon"/>
</dbReference>
<dbReference type="Pfam" id="PF10263">
    <property type="entry name" value="SprT-like"/>
    <property type="match status" value="1"/>
</dbReference>
<evidence type="ECO:0000313" key="2">
    <source>
        <dbReference type="EMBL" id="TSJ60747.1"/>
    </source>
</evidence>
<dbReference type="InterPro" id="IPR006640">
    <property type="entry name" value="SprT-like_domain"/>
</dbReference>
<dbReference type="NCBIfam" id="NF003339">
    <property type="entry name" value="PRK04351.1"/>
    <property type="match status" value="1"/>
</dbReference>
<proteinExistence type="predicted"/>
<feature type="domain" description="SprT-like" evidence="1">
    <location>
        <begin position="4"/>
        <end position="146"/>
    </location>
</feature>
<name>A0A556P8Q3_9BACI</name>
<sequence length="146" mass="17649">MDQHRLLLWTKELSKTYFNREFHADIVFNGRLRTTGGRYIPSKKLIEINRKYLDELGLEELKGIIKHELCHHFLHVEGKPYHHRSKEFRQLLKETGSPRHCSFLPSIEREKYIYQCRKCGLEYKRRRKVDTKRYSCGKCRGKLVQK</sequence>
<dbReference type="RefSeq" id="WP_144089550.1">
    <property type="nucleotide sequence ID" value="NZ_VMHE01000031.1"/>
</dbReference>
<comment type="caution">
    <text evidence="2">The sequence shown here is derived from an EMBL/GenBank/DDBJ whole genome shotgun (WGS) entry which is preliminary data.</text>
</comment>
<keyword evidence="3" id="KW-1185">Reference proteome</keyword>
<dbReference type="OrthoDB" id="9799909at2"/>
<dbReference type="GO" id="GO:0006950">
    <property type="term" value="P:response to stress"/>
    <property type="evidence" value="ECO:0007669"/>
    <property type="project" value="UniProtKB-ARBA"/>
</dbReference>
<dbReference type="AlphaFoldDB" id="A0A556P8Q3"/>
<dbReference type="SMART" id="SM00731">
    <property type="entry name" value="SprT"/>
    <property type="match status" value="1"/>
</dbReference>
<organism evidence="2 3">
    <name type="scientific">Allobacillus salarius</name>
    <dbReference type="NCBI Taxonomy" id="1955272"/>
    <lineage>
        <taxon>Bacteria</taxon>
        <taxon>Bacillati</taxon>
        <taxon>Bacillota</taxon>
        <taxon>Bacilli</taxon>
        <taxon>Bacillales</taxon>
        <taxon>Bacillaceae</taxon>
        <taxon>Allobacillus</taxon>
    </lineage>
</organism>